<evidence type="ECO:0000313" key="7">
    <source>
        <dbReference type="Proteomes" id="UP000681526"/>
    </source>
</evidence>
<dbReference type="InterPro" id="IPR008927">
    <property type="entry name" value="6-PGluconate_DH-like_C_sf"/>
</dbReference>
<dbReference type="PANTHER" id="PTHR48075">
    <property type="entry name" value="3-HYDROXYACYL-COA DEHYDROGENASE FAMILY PROTEIN"/>
    <property type="match status" value="1"/>
</dbReference>
<comment type="caution">
    <text evidence="6">The sequence shown here is derived from an EMBL/GenBank/DDBJ whole genome shotgun (WGS) entry which is preliminary data.</text>
</comment>
<proteinExistence type="inferred from homology"/>
<accession>A0ABM8V5D3</accession>
<dbReference type="InterPro" id="IPR036291">
    <property type="entry name" value="NAD(P)-bd_dom_sf"/>
</dbReference>
<dbReference type="InterPro" id="IPR022694">
    <property type="entry name" value="3-OHacyl-CoA_DH"/>
</dbReference>
<evidence type="ECO:0000313" key="6">
    <source>
        <dbReference type="EMBL" id="CAG5087112.1"/>
    </source>
</evidence>
<comment type="pathway">
    <text evidence="1">Lipid metabolism; butanoate metabolism.</text>
</comment>
<feature type="domain" description="3-hydroxyacyl-CoA dehydrogenase C-terminal" evidence="4">
    <location>
        <begin position="218"/>
        <end position="314"/>
    </location>
</feature>
<dbReference type="GO" id="GO:0008691">
    <property type="term" value="F:3-hydroxybutyryl-CoA dehydrogenase activity"/>
    <property type="evidence" value="ECO:0007669"/>
    <property type="project" value="UniProtKB-EC"/>
</dbReference>
<keyword evidence="7" id="KW-1185">Reference proteome</keyword>
<dbReference type="Proteomes" id="UP000681526">
    <property type="component" value="Unassembled WGS sequence"/>
</dbReference>
<dbReference type="Gene3D" id="1.10.1040.10">
    <property type="entry name" value="N-(1-d-carboxylethyl)-l-norvaline Dehydrogenase, domain 2"/>
    <property type="match status" value="1"/>
</dbReference>
<dbReference type="PANTHER" id="PTHR48075:SF5">
    <property type="entry name" value="3-HYDROXYBUTYRYL-COA DEHYDROGENASE"/>
    <property type="match status" value="1"/>
</dbReference>
<dbReference type="Pfam" id="PF00725">
    <property type="entry name" value="3HCDH"/>
    <property type="match status" value="1"/>
</dbReference>
<evidence type="ECO:0000259" key="5">
    <source>
        <dbReference type="Pfam" id="PF02737"/>
    </source>
</evidence>
<dbReference type="Pfam" id="PF02737">
    <property type="entry name" value="3HCDH_N"/>
    <property type="match status" value="1"/>
</dbReference>
<reference evidence="6 7" key="1">
    <citation type="submission" date="2021-04" db="EMBL/GenBank/DDBJ databases">
        <authorList>
            <person name="Rakotoarivonina H."/>
        </authorList>
    </citation>
    <scope>NUCLEOTIDE SEQUENCE [LARGE SCALE GENOMIC DNA]</scope>
    <source>
        <strain evidence="6 7">XE</strain>
    </source>
</reference>
<dbReference type="Gene3D" id="3.40.50.720">
    <property type="entry name" value="NAD(P)-binding Rossmann-like Domain"/>
    <property type="match status" value="1"/>
</dbReference>
<protein>
    <submittedName>
        <fullName evidence="6">3-hydroxybutyryl-CoA dehydrogenase</fullName>
        <ecNumber evidence="6">1.1.1.157</ecNumber>
    </submittedName>
</protein>
<dbReference type="EC" id="1.1.1.157" evidence="6"/>
<evidence type="ECO:0000256" key="3">
    <source>
        <dbReference type="ARBA" id="ARBA00023002"/>
    </source>
</evidence>
<comment type="similarity">
    <text evidence="2">Belongs to the 3-hydroxyacyl-CoA dehydrogenase family.</text>
</comment>
<dbReference type="PIRSF" id="PIRSF000105">
    <property type="entry name" value="HCDH"/>
    <property type="match status" value="1"/>
</dbReference>
<dbReference type="InterPro" id="IPR013328">
    <property type="entry name" value="6PGD_dom2"/>
</dbReference>
<evidence type="ECO:0000259" key="4">
    <source>
        <dbReference type="Pfam" id="PF00725"/>
    </source>
</evidence>
<evidence type="ECO:0000256" key="1">
    <source>
        <dbReference type="ARBA" id="ARBA00005086"/>
    </source>
</evidence>
<dbReference type="InterPro" id="IPR006176">
    <property type="entry name" value="3-OHacyl-CoA_DH_NAD-bd"/>
</dbReference>
<feature type="domain" description="3-hydroxyacyl-CoA dehydrogenase NAD binding" evidence="5">
    <location>
        <begin position="36"/>
        <end position="213"/>
    </location>
</feature>
<dbReference type="EMBL" id="CAJRAY010000048">
    <property type="protein sequence ID" value="CAG5087112.1"/>
    <property type="molecule type" value="Genomic_DNA"/>
</dbReference>
<name>A0ABM8V5D3_THEXY</name>
<dbReference type="SUPFAM" id="SSF51735">
    <property type="entry name" value="NAD(P)-binding Rossmann-fold domains"/>
    <property type="match status" value="1"/>
</dbReference>
<evidence type="ECO:0000256" key="2">
    <source>
        <dbReference type="ARBA" id="ARBA00009463"/>
    </source>
</evidence>
<dbReference type="SUPFAM" id="SSF48179">
    <property type="entry name" value="6-phosphogluconate dehydrogenase C-terminal domain-like"/>
    <property type="match status" value="1"/>
</dbReference>
<sequence>MEGVRPDAFFFVIGIGIMVEKSHYQIKQVIGLTIRKVGVVGAGTMGQGISEMLAFKGLDVLLTDRSEQHLNHGLRQIEQSLDKQIEKWALTKAEKKLILGRIRPVGSLEEMADCDMVIETISEDLNLKKQVFTELDRVCGPDIILASNTSTLSLTELAGATAYPERVIGLHFIYPAFKVDVVELIRGLKTSDETFETVRRFVENTLNKQGIMVYESPGFVTSRLICLFINEAANLLQEGVATAEDIDRAMRIGYSFKHGPFEMADRFGLDSVVAALEQMFREYGELKYRPSVVLKKMVRAGQLGVKTGEGFFKYDEDGDRI</sequence>
<organism evidence="6 7">
    <name type="scientific">Thermobacillus xylanilyticus</name>
    <dbReference type="NCBI Taxonomy" id="76633"/>
    <lineage>
        <taxon>Bacteria</taxon>
        <taxon>Bacillati</taxon>
        <taxon>Bacillota</taxon>
        <taxon>Bacilli</taxon>
        <taxon>Bacillales</taxon>
        <taxon>Paenibacillaceae</taxon>
        <taxon>Thermobacillus</taxon>
    </lineage>
</organism>
<keyword evidence="3 6" id="KW-0560">Oxidoreductase</keyword>
<dbReference type="InterPro" id="IPR006108">
    <property type="entry name" value="3HC_DH_C"/>
</dbReference>
<gene>
    <name evidence="6" type="primary">txxe 2137-hbd2</name>
    <name evidence="6" type="ORF">TXXE_10620</name>
</gene>